<feature type="domain" description="Rieske" evidence="6">
    <location>
        <begin position="9"/>
        <end position="110"/>
    </location>
</feature>
<dbReference type="GO" id="GO:0046872">
    <property type="term" value="F:metal ion binding"/>
    <property type="evidence" value="ECO:0007669"/>
    <property type="project" value="UniProtKB-KW"/>
</dbReference>
<dbReference type="Pfam" id="PF19112">
    <property type="entry name" value="VanA_C"/>
    <property type="match status" value="1"/>
</dbReference>
<dbReference type="AlphaFoldDB" id="A0A842I1Z4"/>
<dbReference type="EMBL" id="JACJVJ010000003">
    <property type="protein sequence ID" value="MBC2778957.1"/>
    <property type="molecule type" value="Genomic_DNA"/>
</dbReference>
<proteinExistence type="predicted"/>
<dbReference type="GO" id="GO:0051537">
    <property type="term" value="F:2 iron, 2 sulfur cluster binding"/>
    <property type="evidence" value="ECO:0007669"/>
    <property type="project" value="UniProtKB-KW"/>
</dbReference>
<dbReference type="Pfam" id="PF00355">
    <property type="entry name" value="Rieske"/>
    <property type="match status" value="1"/>
</dbReference>
<dbReference type="Gene3D" id="2.102.10.10">
    <property type="entry name" value="Rieske [2Fe-2S] iron-sulphur domain"/>
    <property type="match status" value="1"/>
</dbReference>
<evidence type="ECO:0000256" key="3">
    <source>
        <dbReference type="ARBA" id="ARBA00023002"/>
    </source>
</evidence>
<accession>A0A842I1Z4</accession>
<evidence type="ECO:0000313" key="7">
    <source>
        <dbReference type="EMBL" id="MBC2778957.1"/>
    </source>
</evidence>
<dbReference type="Proteomes" id="UP000564378">
    <property type="component" value="Unassembled WGS sequence"/>
</dbReference>
<evidence type="ECO:0000256" key="2">
    <source>
        <dbReference type="ARBA" id="ARBA00022723"/>
    </source>
</evidence>
<dbReference type="CDD" id="cd08878">
    <property type="entry name" value="RHO_alpha_C_DMO-like"/>
    <property type="match status" value="1"/>
</dbReference>
<keyword evidence="2" id="KW-0479">Metal-binding</keyword>
<dbReference type="PANTHER" id="PTHR21266">
    <property type="entry name" value="IRON-SULFUR DOMAIN CONTAINING PROTEIN"/>
    <property type="match status" value="1"/>
</dbReference>
<dbReference type="InterPro" id="IPR050584">
    <property type="entry name" value="Cholesterol_7-desaturase"/>
</dbReference>
<dbReference type="InterPro" id="IPR017941">
    <property type="entry name" value="Rieske_2Fe-2S"/>
</dbReference>
<keyword evidence="8" id="KW-1185">Reference proteome</keyword>
<evidence type="ECO:0000313" key="8">
    <source>
        <dbReference type="Proteomes" id="UP000564378"/>
    </source>
</evidence>
<dbReference type="PANTHER" id="PTHR21266:SF60">
    <property type="entry name" value="3-KETOSTEROID-9-ALPHA-MONOOXYGENASE, OXYGENASE COMPONENT"/>
    <property type="match status" value="1"/>
</dbReference>
<dbReference type="SUPFAM" id="SSF50022">
    <property type="entry name" value="ISP domain"/>
    <property type="match status" value="1"/>
</dbReference>
<reference evidence="7 8" key="1">
    <citation type="submission" date="2020-08" db="EMBL/GenBank/DDBJ databases">
        <title>Draft genome sequence of Parasphingopyxis sp. GrpM-11.</title>
        <authorList>
            <person name="Oh J."/>
            <person name="Roh D.-H."/>
        </authorList>
    </citation>
    <scope>NUCLEOTIDE SEQUENCE [LARGE SCALE GENOMIC DNA]</scope>
    <source>
        <strain evidence="7 8">GrpM-11</strain>
    </source>
</reference>
<dbReference type="Gene3D" id="3.90.380.10">
    <property type="entry name" value="Naphthalene 1,2-dioxygenase Alpha Subunit, Chain A, domain 1"/>
    <property type="match status" value="1"/>
</dbReference>
<dbReference type="InterPro" id="IPR036922">
    <property type="entry name" value="Rieske_2Fe-2S_sf"/>
</dbReference>
<gene>
    <name evidence="7" type="ORF">H6P80_15135</name>
</gene>
<sequence>MTNLIRNCWYVAGWSWEFSDKPEARMIVGDPIVLFRTSKGKIAALEDRCVHRMAPLSLGRVEGDSIRCMYHGLKFDAGGQCTEIPGQDLIPKQACVRQYPVVEKSNWIWVWMGDPERADPARIADSKALDDPEWVLKTGQLEYDANYELINDNLLDLTHLAYVHANSFGADEAWSLNRPNLEVLPDGVRSSRWIRNTPPTPPLGEAAEHEKVDIWTSYDFILPGVFLLYTAIFEKGTAEACHDEEPDPNRRVLFSNFTSQAVTAVSERKTRYYYSWGPHSSQGDAEMAQAMIDVARQAFNEDKVMIEAQQKVIDTNTDVRPMPTSADKSITIFQRLMRKQDEPQDAEGDLESAAS</sequence>
<keyword evidence="5" id="KW-0411">Iron-sulfur</keyword>
<evidence type="ECO:0000259" key="6">
    <source>
        <dbReference type="PROSITE" id="PS51296"/>
    </source>
</evidence>
<dbReference type="RefSeq" id="WP_185802259.1">
    <property type="nucleotide sequence ID" value="NZ_JACJVJ010000003.1"/>
</dbReference>
<evidence type="ECO:0000256" key="1">
    <source>
        <dbReference type="ARBA" id="ARBA00022714"/>
    </source>
</evidence>
<dbReference type="GO" id="GO:0051213">
    <property type="term" value="F:dioxygenase activity"/>
    <property type="evidence" value="ECO:0007669"/>
    <property type="project" value="UniProtKB-KW"/>
</dbReference>
<keyword evidence="3" id="KW-0560">Oxidoreductase</keyword>
<dbReference type="SUPFAM" id="SSF55961">
    <property type="entry name" value="Bet v1-like"/>
    <property type="match status" value="1"/>
</dbReference>
<keyword evidence="1" id="KW-0001">2Fe-2S</keyword>
<keyword evidence="4" id="KW-0408">Iron</keyword>
<evidence type="ECO:0000256" key="4">
    <source>
        <dbReference type="ARBA" id="ARBA00023004"/>
    </source>
</evidence>
<comment type="caution">
    <text evidence="7">The sequence shown here is derived from an EMBL/GenBank/DDBJ whole genome shotgun (WGS) entry which is preliminary data.</text>
</comment>
<evidence type="ECO:0000256" key="5">
    <source>
        <dbReference type="ARBA" id="ARBA00023014"/>
    </source>
</evidence>
<dbReference type="InterPro" id="IPR044043">
    <property type="entry name" value="VanA_C_cat"/>
</dbReference>
<protein>
    <submittedName>
        <fullName evidence="7">Aromatic ring-hydroxylating dioxygenase subunit alpha</fullName>
    </submittedName>
</protein>
<organism evidence="7 8">
    <name type="scientific">Parasphingopyxis marina</name>
    <dbReference type="NCBI Taxonomy" id="2761622"/>
    <lineage>
        <taxon>Bacteria</taxon>
        <taxon>Pseudomonadati</taxon>
        <taxon>Pseudomonadota</taxon>
        <taxon>Alphaproteobacteria</taxon>
        <taxon>Sphingomonadales</taxon>
        <taxon>Sphingomonadaceae</taxon>
        <taxon>Parasphingopyxis</taxon>
    </lineage>
</organism>
<dbReference type="PROSITE" id="PS51296">
    <property type="entry name" value="RIESKE"/>
    <property type="match status" value="1"/>
</dbReference>
<name>A0A842I1Z4_9SPHN</name>
<keyword evidence="7" id="KW-0223">Dioxygenase</keyword>